<evidence type="ECO:0000313" key="2">
    <source>
        <dbReference type="EMBL" id="KAF4614314.1"/>
    </source>
</evidence>
<gene>
    <name evidence="2" type="ORF">G7Y89_g15422</name>
</gene>
<dbReference type="Proteomes" id="UP000566819">
    <property type="component" value="Unassembled WGS sequence"/>
</dbReference>
<name>A0A8H4QNH8_9HELO</name>
<sequence>MASKDVHVQVTFKSKALAYPFKAEPIDERPIDKGHNISMTDTLDITVDMSQRITNVLGDTSTSLGVPPADIQSSKGADAPQLQRWAHELDSTELSTAERLEKSRLEKGWH</sequence>
<protein>
    <submittedName>
        <fullName evidence="2">Uncharacterized protein</fullName>
    </submittedName>
</protein>
<dbReference type="AlphaFoldDB" id="A0A8H4QNH8"/>
<dbReference type="OrthoDB" id="3579803at2759"/>
<reference evidence="2 3" key="1">
    <citation type="submission" date="2020-03" db="EMBL/GenBank/DDBJ databases">
        <title>Draft Genome Sequence of Cudoniella acicularis.</title>
        <authorList>
            <person name="Buettner E."/>
            <person name="Kellner H."/>
        </authorList>
    </citation>
    <scope>NUCLEOTIDE SEQUENCE [LARGE SCALE GENOMIC DNA]</scope>
    <source>
        <strain evidence="2 3">DSM 108380</strain>
    </source>
</reference>
<evidence type="ECO:0000313" key="3">
    <source>
        <dbReference type="Proteomes" id="UP000566819"/>
    </source>
</evidence>
<dbReference type="EMBL" id="JAAMPI010002398">
    <property type="protein sequence ID" value="KAF4614314.1"/>
    <property type="molecule type" value="Genomic_DNA"/>
</dbReference>
<feature type="region of interest" description="Disordered" evidence="1">
    <location>
        <begin position="58"/>
        <end position="81"/>
    </location>
</feature>
<proteinExistence type="predicted"/>
<evidence type="ECO:0000256" key="1">
    <source>
        <dbReference type="SAM" id="MobiDB-lite"/>
    </source>
</evidence>
<accession>A0A8H4QNH8</accession>
<comment type="caution">
    <text evidence="2">The sequence shown here is derived from an EMBL/GenBank/DDBJ whole genome shotgun (WGS) entry which is preliminary data.</text>
</comment>
<keyword evidence="3" id="KW-1185">Reference proteome</keyword>
<organism evidence="2 3">
    <name type="scientific">Cudoniella acicularis</name>
    <dbReference type="NCBI Taxonomy" id="354080"/>
    <lineage>
        <taxon>Eukaryota</taxon>
        <taxon>Fungi</taxon>
        <taxon>Dikarya</taxon>
        <taxon>Ascomycota</taxon>
        <taxon>Pezizomycotina</taxon>
        <taxon>Leotiomycetes</taxon>
        <taxon>Helotiales</taxon>
        <taxon>Tricladiaceae</taxon>
        <taxon>Cudoniella</taxon>
    </lineage>
</organism>